<evidence type="ECO:0000256" key="1">
    <source>
        <dbReference type="SAM" id="MobiDB-lite"/>
    </source>
</evidence>
<comment type="caution">
    <text evidence="3">The sequence shown here is derived from an EMBL/GenBank/DDBJ whole genome shotgun (WGS) entry which is preliminary data.</text>
</comment>
<keyword evidence="2" id="KW-1133">Transmembrane helix</keyword>
<dbReference type="InterPro" id="IPR007039">
    <property type="entry name" value="TrbC/VirB2"/>
</dbReference>
<keyword evidence="2" id="KW-0472">Membrane</keyword>
<gene>
    <name evidence="3" type="ORF">ACFQ1E_10710</name>
</gene>
<dbReference type="Proteomes" id="UP001596977">
    <property type="component" value="Unassembled WGS sequence"/>
</dbReference>
<organism evidence="3 4">
    <name type="scientific">Sphingomonas canadensis</name>
    <dbReference type="NCBI Taxonomy" id="1219257"/>
    <lineage>
        <taxon>Bacteria</taxon>
        <taxon>Pseudomonadati</taxon>
        <taxon>Pseudomonadota</taxon>
        <taxon>Alphaproteobacteria</taxon>
        <taxon>Sphingomonadales</taxon>
        <taxon>Sphingomonadaceae</taxon>
        <taxon>Sphingomonas</taxon>
    </lineage>
</organism>
<dbReference type="RefSeq" id="WP_264944085.1">
    <property type="nucleotide sequence ID" value="NZ_JAPDRA010000004.1"/>
</dbReference>
<sequence length="125" mass="12294">MELSLADPAGADVLTAAMLWLQQTLMGTIALTVATLAVAFTGFLMLSGRIAFRRGLTVVTGCFVLFGAPGIAAGILGAARQGVTGAAQVPAAAGEPAGSAIVIPPDPPGQPKGYDPYAGASVPSG</sequence>
<keyword evidence="4" id="KW-1185">Reference proteome</keyword>
<evidence type="ECO:0000313" key="4">
    <source>
        <dbReference type="Proteomes" id="UP001596977"/>
    </source>
</evidence>
<dbReference type="Pfam" id="PF04956">
    <property type="entry name" value="TrbC"/>
    <property type="match status" value="1"/>
</dbReference>
<name>A0ABW3HBX0_9SPHN</name>
<dbReference type="EMBL" id="JBHTJG010000004">
    <property type="protein sequence ID" value="MFD0946809.1"/>
    <property type="molecule type" value="Genomic_DNA"/>
</dbReference>
<feature type="region of interest" description="Disordered" evidence="1">
    <location>
        <begin position="100"/>
        <end position="125"/>
    </location>
</feature>
<protein>
    <submittedName>
        <fullName evidence="3">TrbC/VirB2 family protein</fullName>
    </submittedName>
</protein>
<accession>A0ABW3HBX0</accession>
<evidence type="ECO:0000256" key="2">
    <source>
        <dbReference type="SAM" id="Phobius"/>
    </source>
</evidence>
<proteinExistence type="predicted"/>
<feature type="transmembrane region" description="Helical" evidence="2">
    <location>
        <begin position="20"/>
        <end position="46"/>
    </location>
</feature>
<evidence type="ECO:0000313" key="3">
    <source>
        <dbReference type="EMBL" id="MFD0946809.1"/>
    </source>
</evidence>
<keyword evidence="2" id="KW-0812">Transmembrane</keyword>
<reference evidence="4" key="1">
    <citation type="journal article" date="2019" name="Int. J. Syst. Evol. Microbiol.">
        <title>The Global Catalogue of Microorganisms (GCM) 10K type strain sequencing project: providing services to taxonomists for standard genome sequencing and annotation.</title>
        <authorList>
            <consortium name="The Broad Institute Genomics Platform"/>
            <consortium name="The Broad Institute Genome Sequencing Center for Infectious Disease"/>
            <person name="Wu L."/>
            <person name="Ma J."/>
        </authorList>
    </citation>
    <scope>NUCLEOTIDE SEQUENCE [LARGE SCALE GENOMIC DNA]</scope>
    <source>
        <strain evidence="4">CCUG 62982</strain>
    </source>
</reference>
<feature type="transmembrane region" description="Helical" evidence="2">
    <location>
        <begin position="58"/>
        <end position="79"/>
    </location>
</feature>